<dbReference type="AlphaFoldDB" id="A0A657PVG6"/>
<dbReference type="SUPFAM" id="SSF52540">
    <property type="entry name" value="P-loop containing nucleoside triphosphate hydrolases"/>
    <property type="match status" value="1"/>
</dbReference>
<dbReference type="GO" id="GO:0006281">
    <property type="term" value="P:DNA repair"/>
    <property type="evidence" value="ECO:0007669"/>
    <property type="project" value="UniProtKB-KW"/>
</dbReference>
<evidence type="ECO:0000259" key="10">
    <source>
        <dbReference type="Pfam" id="PF02463"/>
    </source>
</evidence>
<dbReference type="GO" id="GO:0006310">
    <property type="term" value="P:DNA recombination"/>
    <property type="evidence" value="ECO:0007669"/>
    <property type="project" value="InterPro"/>
</dbReference>
<dbReference type="InterPro" id="IPR027417">
    <property type="entry name" value="P-loop_NTPase"/>
</dbReference>
<comment type="similarity">
    <text evidence="2 9">Belongs to the RecN family.</text>
</comment>
<dbReference type="InterPro" id="IPR004604">
    <property type="entry name" value="DNA_recomb/repair_RecN"/>
</dbReference>
<protein>
    <recommendedName>
        <fullName evidence="3 9">DNA repair protein RecN</fullName>
    </recommendedName>
    <alternativeName>
        <fullName evidence="8 9">Recombination protein N</fullName>
    </alternativeName>
</protein>
<dbReference type="Proteomes" id="UP000250928">
    <property type="component" value="Unassembled WGS sequence"/>
</dbReference>
<dbReference type="PANTHER" id="PTHR11059:SF0">
    <property type="entry name" value="DNA REPAIR PROTEIN RECN"/>
    <property type="match status" value="1"/>
</dbReference>
<evidence type="ECO:0000313" key="12">
    <source>
        <dbReference type="EMBL" id="PUD98944.1"/>
    </source>
</evidence>
<evidence type="ECO:0000313" key="11">
    <source>
        <dbReference type="EMBL" id="OQX36133.1"/>
    </source>
</evidence>
<keyword evidence="7 9" id="KW-0234">DNA repair</keyword>
<gene>
    <name evidence="11" type="ORF">B0D84_01740</name>
    <name evidence="12" type="ORF">C3L24_11760</name>
</gene>
<keyword evidence="5 9" id="KW-0227">DNA damage</keyword>
<comment type="caution">
    <text evidence="12">The sequence shown here is derived from an EMBL/GenBank/DDBJ whole genome shotgun (WGS) entry which is preliminary data.</text>
</comment>
<evidence type="ECO:0000256" key="2">
    <source>
        <dbReference type="ARBA" id="ARBA00009441"/>
    </source>
</evidence>
<dbReference type="Pfam" id="PF02463">
    <property type="entry name" value="SMC_N"/>
    <property type="match status" value="1"/>
</dbReference>
<dbReference type="NCBIfam" id="NF008121">
    <property type="entry name" value="PRK10869.1"/>
    <property type="match status" value="1"/>
</dbReference>
<evidence type="ECO:0000313" key="14">
    <source>
        <dbReference type="Proteomes" id="UP000250928"/>
    </source>
</evidence>
<dbReference type="PANTHER" id="PTHR11059">
    <property type="entry name" value="DNA REPAIR PROTEIN RECN"/>
    <property type="match status" value="1"/>
</dbReference>
<feature type="domain" description="RecF/RecN/SMC N-terminal" evidence="10">
    <location>
        <begin position="5"/>
        <end position="511"/>
    </location>
</feature>
<evidence type="ECO:0000256" key="8">
    <source>
        <dbReference type="ARBA" id="ARBA00033408"/>
    </source>
</evidence>
<dbReference type="FunFam" id="3.40.50.300:FF:000356">
    <property type="entry name" value="DNA repair protein RecN"/>
    <property type="match status" value="1"/>
</dbReference>
<evidence type="ECO:0000313" key="13">
    <source>
        <dbReference type="Proteomes" id="UP000243361"/>
    </source>
</evidence>
<dbReference type="GO" id="GO:0043590">
    <property type="term" value="C:bacterial nucleoid"/>
    <property type="evidence" value="ECO:0007669"/>
    <property type="project" value="TreeGrafter"/>
</dbReference>
<evidence type="ECO:0000256" key="3">
    <source>
        <dbReference type="ARBA" id="ARBA00021315"/>
    </source>
</evidence>
<evidence type="ECO:0000256" key="6">
    <source>
        <dbReference type="ARBA" id="ARBA00022840"/>
    </source>
</evidence>
<keyword evidence="6" id="KW-0067">ATP-binding</keyword>
<comment type="function">
    <text evidence="1 9">May be involved in recombinational repair of damaged DNA.</text>
</comment>
<dbReference type="GO" id="GO:0005524">
    <property type="term" value="F:ATP binding"/>
    <property type="evidence" value="ECO:0007669"/>
    <property type="project" value="UniProtKB-KW"/>
</dbReference>
<dbReference type="FunFam" id="3.40.50.300:FF:000319">
    <property type="entry name" value="DNA repair protein RecN"/>
    <property type="match status" value="1"/>
</dbReference>
<name>A0A657PVG6_9GAMM</name>
<proteinExistence type="inferred from homology"/>
<keyword evidence="13" id="KW-1185">Reference proteome</keyword>
<evidence type="ECO:0000256" key="4">
    <source>
        <dbReference type="ARBA" id="ARBA00022741"/>
    </source>
</evidence>
<keyword evidence="4" id="KW-0547">Nucleotide-binding</keyword>
<sequence length="557" mass="61218">MLSAILIKNLAVVTFAELEFGPGLTALTGETGAGKSILIDALGLALGDRADNGMIRDGSDRAEITARFDLSHCPQALAWLREQALDTGDECLLRRVLIRDGSSRGYINGTPAAARQLQGLGELLVDIHGQHAHQSLMRREHQRGLLDQYANHRPLLERTAALHARWQQCQQRLRELQSVSSERNERIDLLRYQTSELEGLGLSESELPELESEHSRLSNAGQLIESSQTILSALDESEGISAQDHLNHALSELNQLLHLDDGLAGCREMLESANIQIREAVSELRNYADGIEMDPGRLRQVEERLGEIHDLSRKYRCKPDQLLERLDQLSRELDELEHADVHLGQLQEETADLRRAYLEAAGQLSASRGQAAATLSQEAETRMQALGMPGGRLSFQIQPLPEERYGPGGTDQVEILIGTNPGQRLQPLTKVASGGELSRISLAIEVATLRCVQVPTLIFDEVDVGIGGAVAEIVGRLLRQLGGGQQVLCVTHLPQVAAQGHRHLKVSKQSNDGETRTGITPLEPHRRVEEIARMLGGVEITDQTLAHAREMLSLSQE</sequence>
<dbReference type="EMBL" id="MUIE01000133">
    <property type="protein sequence ID" value="OQX36133.1"/>
    <property type="molecule type" value="Genomic_DNA"/>
</dbReference>
<dbReference type="CDD" id="cd03241">
    <property type="entry name" value="ABC_RecN"/>
    <property type="match status" value="2"/>
</dbReference>
<dbReference type="EMBL" id="PQCO01000279">
    <property type="protein sequence ID" value="PUD98944.1"/>
    <property type="molecule type" value="Genomic_DNA"/>
</dbReference>
<reference evidence="12 14" key="2">
    <citation type="submission" date="2018-01" db="EMBL/GenBank/DDBJ databases">
        <title>Novel co-symbiosis in the lucinid bivalve Phacoides pectinatus.</title>
        <authorList>
            <person name="Lim S.J."/>
            <person name="Davis B.G."/>
            <person name="Gill D.E."/>
            <person name="Engel A.S."/>
            <person name="Anderson L.C."/>
            <person name="Campbell B.J."/>
        </authorList>
    </citation>
    <scope>NUCLEOTIDE SEQUENCE [LARGE SCALE GENOMIC DNA]</scope>
    <source>
        <strain evidence="12">N3_P5</strain>
    </source>
</reference>
<dbReference type="Gene3D" id="3.40.50.300">
    <property type="entry name" value="P-loop containing nucleotide triphosphate hydrolases"/>
    <property type="match status" value="2"/>
</dbReference>
<evidence type="ECO:0000256" key="1">
    <source>
        <dbReference type="ARBA" id="ARBA00003618"/>
    </source>
</evidence>
<evidence type="ECO:0000256" key="7">
    <source>
        <dbReference type="ARBA" id="ARBA00023204"/>
    </source>
</evidence>
<dbReference type="InterPro" id="IPR003395">
    <property type="entry name" value="RecF/RecN/SMC_N"/>
</dbReference>
<dbReference type="NCBIfam" id="TIGR00634">
    <property type="entry name" value="recN"/>
    <property type="match status" value="1"/>
</dbReference>
<reference evidence="11 13" key="1">
    <citation type="submission" date="2017-02" db="EMBL/GenBank/DDBJ databases">
        <title>Novel co-symbiosis in the unique lucinid bivalve Phacoides pectinatus.</title>
        <authorList>
            <person name="Lim S.J."/>
            <person name="Davis B.G."/>
            <person name="Gill D.E."/>
            <person name="Engel A.S."/>
            <person name="Anderson L.C."/>
            <person name="Campbell B.J."/>
        </authorList>
    </citation>
    <scope>NUCLEOTIDE SEQUENCE [LARGE SCALE GENOMIC DNA]</scope>
    <source>
        <strain evidence="11">LUC13016_P6</strain>
    </source>
</reference>
<accession>A0A657PVG6</accession>
<organism evidence="12 14">
    <name type="scientific">Candidatus Sedimenticola endophacoides</name>
    <dbReference type="NCBI Taxonomy" id="2548426"/>
    <lineage>
        <taxon>Bacteria</taxon>
        <taxon>Pseudomonadati</taxon>
        <taxon>Pseudomonadota</taxon>
        <taxon>Gammaproteobacteria</taxon>
        <taxon>Chromatiales</taxon>
        <taxon>Sedimenticolaceae</taxon>
        <taxon>Sedimenticola</taxon>
    </lineage>
</organism>
<evidence type="ECO:0000256" key="9">
    <source>
        <dbReference type="PIRNR" id="PIRNR003128"/>
    </source>
</evidence>
<dbReference type="GO" id="GO:0009432">
    <property type="term" value="P:SOS response"/>
    <property type="evidence" value="ECO:0007669"/>
    <property type="project" value="UniProtKB-ARBA"/>
</dbReference>
<dbReference type="Proteomes" id="UP000243361">
    <property type="component" value="Unassembled WGS sequence"/>
</dbReference>
<dbReference type="PIRSF" id="PIRSF003128">
    <property type="entry name" value="RecN"/>
    <property type="match status" value="1"/>
</dbReference>
<evidence type="ECO:0000256" key="5">
    <source>
        <dbReference type="ARBA" id="ARBA00022763"/>
    </source>
</evidence>